<accession>A0A939J9D8</accession>
<dbReference type="RefSeq" id="WP_206984626.1">
    <property type="nucleotide sequence ID" value="NZ_JAFLQZ010000006.1"/>
</dbReference>
<evidence type="ECO:0000313" key="1">
    <source>
        <dbReference type="EMBL" id="MBO0358704.1"/>
    </source>
</evidence>
<name>A0A939J9D8_9BACT</name>
<organism evidence="1 2">
    <name type="scientific">Hymenobacter telluris</name>
    <dbReference type="NCBI Taxonomy" id="2816474"/>
    <lineage>
        <taxon>Bacteria</taxon>
        <taxon>Pseudomonadati</taxon>
        <taxon>Bacteroidota</taxon>
        <taxon>Cytophagia</taxon>
        <taxon>Cytophagales</taxon>
        <taxon>Hymenobacteraceae</taxon>
        <taxon>Hymenobacter</taxon>
    </lineage>
</organism>
<evidence type="ECO:0000313" key="2">
    <source>
        <dbReference type="Proteomes" id="UP000664144"/>
    </source>
</evidence>
<dbReference type="Proteomes" id="UP000664144">
    <property type="component" value="Unassembled WGS sequence"/>
</dbReference>
<dbReference type="Pfam" id="PF19875">
    <property type="entry name" value="DUF6348"/>
    <property type="match status" value="1"/>
</dbReference>
<comment type="caution">
    <text evidence="1">The sequence shown here is derived from an EMBL/GenBank/DDBJ whole genome shotgun (WGS) entry which is preliminary data.</text>
</comment>
<sequence length="255" mass="28893">MNLLKKLRQKFLSNAPAASDVTHPESEVPTLDNVLHKQILTHLTALFPSLQIEKQGDEFILKPYRLILQASVVERTEHPTAIVLALGMWLRHAEYFPEAMMECLAGIGENDFDAIDRGVQNYLHSVLPVVIEALEGYHIPDLDIVSATNEVLWHPIVSELQLQGAWARQIDQTDDRHFLTLLKPFLLQHLTPQPIHWLKVYASKLPDGEFIGECLLNNEPWPEGLALIQDNTEAWPTGGDFAGQKQFIIFRRCGP</sequence>
<dbReference type="AlphaFoldDB" id="A0A939J9D8"/>
<protein>
    <submittedName>
        <fullName evidence="1">Uncharacterized protein</fullName>
    </submittedName>
</protein>
<keyword evidence="2" id="KW-1185">Reference proteome</keyword>
<dbReference type="InterPro" id="IPR045929">
    <property type="entry name" value="DUF6348"/>
</dbReference>
<reference evidence="1" key="1">
    <citation type="submission" date="2021-03" db="EMBL/GenBank/DDBJ databases">
        <authorList>
            <person name="Kim M.K."/>
        </authorList>
    </citation>
    <scope>NUCLEOTIDE SEQUENCE</scope>
    <source>
        <strain evidence="1">BT186</strain>
    </source>
</reference>
<proteinExistence type="predicted"/>
<dbReference type="EMBL" id="JAFLQZ010000006">
    <property type="protein sequence ID" value="MBO0358704.1"/>
    <property type="molecule type" value="Genomic_DNA"/>
</dbReference>
<gene>
    <name evidence="1" type="ORF">J0X19_12165</name>
</gene>